<evidence type="ECO:0000259" key="2">
    <source>
        <dbReference type="SMART" id="SM00474"/>
    </source>
</evidence>
<dbReference type="InterPro" id="IPR012337">
    <property type="entry name" value="RNaseH-like_sf"/>
</dbReference>
<dbReference type="PANTHER" id="PTHR47765">
    <property type="entry name" value="3'-5' EXONUCLEASE DOMAIN-CONTAINING PROTEIN"/>
    <property type="match status" value="1"/>
</dbReference>
<dbReference type="AlphaFoldDB" id="A0A7I4Y6J4"/>
<evidence type="ECO:0000313" key="4">
    <source>
        <dbReference type="WBParaSite" id="HCON_00052200-00001"/>
    </source>
</evidence>
<organism evidence="3 4">
    <name type="scientific">Haemonchus contortus</name>
    <name type="common">Barber pole worm</name>
    <dbReference type="NCBI Taxonomy" id="6289"/>
    <lineage>
        <taxon>Eukaryota</taxon>
        <taxon>Metazoa</taxon>
        <taxon>Ecdysozoa</taxon>
        <taxon>Nematoda</taxon>
        <taxon>Chromadorea</taxon>
        <taxon>Rhabditida</taxon>
        <taxon>Rhabditina</taxon>
        <taxon>Rhabditomorpha</taxon>
        <taxon>Strongyloidea</taxon>
        <taxon>Trichostrongylidae</taxon>
        <taxon>Haemonchus</taxon>
    </lineage>
</organism>
<dbReference type="SMART" id="SM00474">
    <property type="entry name" value="35EXOc"/>
    <property type="match status" value="1"/>
</dbReference>
<dbReference type="OMA" id="EQCSNWQ"/>
<dbReference type="Proteomes" id="UP000025227">
    <property type="component" value="Unplaced"/>
</dbReference>
<dbReference type="GO" id="GO:0006139">
    <property type="term" value="P:nucleobase-containing compound metabolic process"/>
    <property type="evidence" value="ECO:0007669"/>
    <property type="project" value="InterPro"/>
</dbReference>
<dbReference type="GO" id="GO:0003676">
    <property type="term" value="F:nucleic acid binding"/>
    <property type="evidence" value="ECO:0007669"/>
    <property type="project" value="InterPro"/>
</dbReference>
<name>A0A7I4Y6J4_HAECO</name>
<feature type="domain" description="3'-5' exonuclease" evidence="2">
    <location>
        <begin position="406"/>
        <end position="619"/>
    </location>
</feature>
<dbReference type="Gene3D" id="3.30.420.10">
    <property type="entry name" value="Ribonuclease H-like superfamily/Ribonuclease H"/>
    <property type="match status" value="1"/>
</dbReference>
<feature type="compositionally biased region" description="Polar residues" evidence="1">
    <location>
        <begin position="1"/>
        <end position="15"/>
    </location>
</feature>
<dbReference type="SUPFAM" id="SSF53098">
    <property type="entry name" value="Ribonuclease H-like"/>
    <property type="match status" value="1"/>
</dbReference>
<dbReference type="InterPro" id="IPR036397">
    <property type="entry name" value="RNaseH_sf"/>
</dbReference>
<dbReference type="InterPro" id="IPR002562">
    <property type="entry name" value="3'-5'_exonuclease_dom"/>
</dbReference>
<dbReference type="InterPro" id="IPR052408">
    <property type="entry name" value="Exonuclease_MUT-7-like"/>
</dbReference>
<feature type="region of interest" description="Disordered" evidence="1">
    <location>
        <begin position="1"/>
        <end position="24"/>
    </location>
</feature>
<dbReference type="PANTHER" id="PTHR47765:SF2">
    <property type="entry name" value="EXONUCLEASE MUT-7 HOMOLOG"/>
    <property type="match status" value="1"/>
</dbReference>
<dbReference type="OrthoDB" id="18193at2759"/>
<dbReference type="GO" id="GO:0008408">
    <property type="term" value="F:3'-5' exonuclease activity"/>
    <property type="evidence" value="ECO:0007669"/>
    <property type="project" value="InterPro"/>
</dbReference>
<proteinExistence type="predicted"/>
<dbReference type="Pfam" id="PF01927">
    <property type="entry name" value="Mut7-C"/>
    <property type="match status" value="1"/>
</dbReference>
<reference evidence="4" key="1">
    <citation type="submission" date="2020-12" db="UniProtKB">
        <authorList>
            <consortium name="WormBaseParasite"/>
        </authorList>
    </citation>
    <scope>IDENTIFICATION</scope>
    <source>
        <strain evidence="4">MHco3</strain>
    </source>
</reference>
<keyword evidence="3" id="KW-1185">Reference proteome</keyword>
<evidence type="ECO:0000256" key="1">
    <source>
        <dbReference type="SAM" id="MobiDB-lite"/>
    </source>
</evidence>
<evidence type="ECO:0000313" key="3">
    <source>
        <dbReference type="Proteomes" id="UP000025227"/>
    </source>
</evidence>
<dbReference type="InterPro" id="IPR002782">
    <property type="entry name" value="Mut7-C_RNAse_dom"/>
</dbReference>
<dbReference type="Pfam" id="PF01612">
    <property type="entry name" value="DNA_pol_A_exo1"/>
    <property type="match status" value="1"/>
</dbReference>
<dbReference type="WBParaSite" id="HCON_00052200-00001">
    <property type="protein sequence ID" value="HCON_00052200-00001"/>
    <property type="gene ID" value="HCON_00052200"/>
</dbReference>
<accession>A0A7I4Y6J4</accession>
<protein>
    <submittedName>
        <fullName evidence="4">3'-5' exonuclease domain-containing protein</fullName>
    </submittedName>
</protein>
<sequence length="900" mass="102894">MEDTPSSETISSTSAPADEAPRKLTKAEKKALYRVTHAEPLETRRKVLKDVYLNEKDESLKEELLTTILFSIFEIDENPYDSMLQLHKISPDYSSIKPKSLAGTIATSFHKWLLKRDDSTELFHRCVTGALQMEAFRIATAKHTGYLKLFKEVFRLNEPDLQNYVKEEINNMIDRHMFKEAMDVVEEFGLQSDYGLHAFVIPCLLQDKLSLVIKYIENDRKMQESLVAYLDSFVGMSEYDVIDRLREYKDSQIMTMQYERFTGKTIEKMVYKLTNELALPVESVAPNLYRARKEGDLRFKVQARFVNRELNDDAYFGHISETLRESDESLKMYFINFLTGQRNFEDAVRWVVYCNIPDVRLPRRLREYIRDTPGVLDEAESDIRRLEARALDVGDDDPELMSGYPIVTITTWKQLSALTKKLDGETHIGIDSEWKPQYASFSENIALLQIATKDAVYLVDFISLKMGNNVKENELESFLRSLLCSPSIKIGFDLTNDLRTLFAGYSMSQLRSIADDLCNVVCIKLMVENLLEEDRQFFEKEGLSSSIHQDDLDDDSDSVPLVHFKLSDLSEKLLGTKLDKSEQCSNWTIRPLRASQKRYAAMDAYIVVEIFSKLKASAEARGIDFQAMIQKSCVSAKKKERTKSKKERMKIDDMPWSEICERLEDVLSGSRPATELQCIVDSMLLGLGKNLRRCGVNVLIPENRYDLKCRAFGNNRIILTSGKAYDELRPLFPSRVLCIPNAGNLNPIEQLKYVFNRHKVSLSKQDVFSRCMECNVACFVKVPGPVIQALFENVVLCRSGFHDEVFDFDGWAEKLSSVDPSKYSGVGCRLVLCSNNEMVVECYGGTVDIISNIVTHDHLEEGVDVIVRRVPEQVVSRPGNVFFLCGSCGKVYWDSEPHAT</sequence>